<accession>A0A101M1F8</accession>
<evidence type="ECO:0000313" key="1">
    <source>
        <dbReference type="EMBL" id="KUM49286.1"/>
    </source>
</evidence>
<gene>
    <name evidence="1" type="ORF">ABT39_MTgene3835</name>
</gene>
<keyword evidence="1" id="KW-0496">Mitochondrion</keyword>
<protein>
    <submittedName>
        <fullName evidence="1">Uncharacterized protein</fullName>
    </submittedName>
</protein>
<organism evidence="1">
    <name type="scientific">Picea glauca</name>
    <name type="common">White spruce</name>
    <name type="synonym">Pinus glauca</name>
    <dbReference type="NCBI Taxonomy" id="3330"/>
    <lineage>
        <taxon>Eukaryota</taxon>
        <taxon>Viridiplantae</taxon>
        <taxon>Streptophyta</taxon>
        <taxon>Embryophyta</taxon>
        <taxon>Tracheophyta</taxon>
        <taxon>Spermatophyta</taxon>
        <taxon>Pinopsida</taxon>
        <taxon>Pinidae</taxon>
        <taxon>Conifers I</taxon>
        <taxon>Pinales</taxon>
        <taxon>Pinaceae</taxon>
        <taxon>Picea</taxon>
    </lineage>
</organism>
<sequence>MNAVTCPETIDLTDPIAVTLPSTDPIAVTLPSARERIRLLCLSLRSKVLYNAPDWVPSIVYPFLVPVYRVASRENHATPAGILVSYLVVD</sequence>
<dbReference type="EMBL" id="LKAM01000003">
    <property type="protein sequence ID" value="KUM49286.1"/>
    <property type="molecule type" value="Genomic_DNA"/>
</dbReference>
<comment type="caution">
    <text evidence="1">The sequence shown here is derived from an EMBL/GenBank/DDBJ whole genome shotgun (WGS) entry which is preliminary data.</text>
</comment>
<proteinExistence type="predicted"/>
<dbReference type="AlphaFoldDB" id="A0A101M1F8"/>
<geneLocation type="mitochondrion" evidence="1"/>
<name>A0A101M1F8_PICGL</name>
<reference evidence="1" key="1">
    <citation type="journal article" date="2015" name="Genome Biol. Evol.">
        <title>Organellar Genomes of White Spruce (Picea glauca): Assembly and Annotation.</title>
        <authorList>
            <person name="Jackman S.D."/>
            <person name="Warren R.L."/>
            <person name="Gibb E.A."/>
            <person name="Vandervalk B.P."/>
            <person name="Mohamadi H."/>
            <person name="Chu J."/>
            <person name="Raymond A."/>
            <person name="Pleasance S."/>
            <person name="Coope R."/>
            <person name="Wildung M.R."/>
            <person name="Ritland C.E."/>
            <person name="Bousquet J."/>
            <person name="Jones S.J."/>
            <person name="Bohlmann J."/>
            <person name="Birol I."/>
        </authorList>
    </citation>
    <scope>NUCLEOTIDE SEQUENCE [LARGE SCALE GENOMIC DNA]</scope>
    <source>
        <tissue evidence="1">Flushing bud</tissue>
    </source>
</reference>